<dbReference type="EMBL" id="JAGIOC010000001">
    <property type="protein sequence ID" value="MBP2410225.1"/>
    <property type="molecule type" value="Genomic_DNA"/>
</dbReference>
<dbReference type="Pfam" id="PF13476">
    <property type="entry name" value="AAA_23"/>
    <property type="match status" value="1"/>
</dbReference>
<reference evidence="3 4" key="1">
    <citation type="submission" date="2021-03" db="EMBL/GenBank/DDBJ databases">
        <title>Sequencing the genomes of 1000 actinobacteria strains.</title>
        <authorList>
            <person name="Klenk H.-P."/>
        </authorList>
    </citation>
    <scope>NUCLEOTIDE SEQUENCE [LARGE SCALE GENOMIC DNA]</scope>
    <source>
        <strain evidence="3 4">DSM 14564</strain>
    </source>
</reference>
<dbReference type="PANTHER" id="PTHR32182">
    <property type="entry name" value="DNA REPLICATION AND REPAIR PROTEIN RECF"/>
    <property type="match status" value="1"/>
</dbReference>
<dbReference type="InterPro" id="IPR038729">
    <property type="entry name" value="Rad50/SbcC_AAA"/>
</dbReference>
<gene>
    <name evidence="3" type="ORF">JOF44_003128</name>
</gene>
<dbReference type="SUPFAM" id="SSF52540">
    <property type="entry name" value="P-loop containing nucleoside triphosphate hydrolases"/>
    <property type="match status" value="1"/>
</dbReference>
<name>A0ABS4YP14_9MICO</name>
<evidence type="ECO:0000313" key="3">
    <source>
        <dbReference type="EMBL" id="MBP2410225.1"/>
    </source>
</evidence>
<feature type="domain" description="Rad50/SbcC-type AAA" evidence="2">
    <location>
        <begin position="70"/>
        <end position="119"/>
    </location>
</feature>
<dbReference type="RefSeq" id="WP_209893514.1">
    <property type="nucleotide sequence ID" value="NZ_BAAAJV010000013.1"/>
</dbReference>
<keyword evidence="3" id="KW-0547">Nucleotide-binding</keyword>
<evidence type="ECO:0000313" key="4">
    <source>
        <dbReference type="Proteomes" id="UP000698222"/>
    </source>
</evidence>
<sequence length="875" mass="97601">MESTSASITFFELQEILRERSPDDVQASRGERGTAERDPAWTMILDLCDELAEAEDGSSRLLEYRWAFESLEVTNFRGAKRKSMLELDPTYALTILHGLNGAGKTTMIEALRVAIHGALDSSHIGRDGPGMRTKGKLWIAEEQRPDPSAPARIILALNAVDAPGTSLQITAGFGDDHQVHRTANLRRAGEEPQTISETSAEWRLWDISARAFPPSYSYASLSDELRDPQDIHSWFYSSLGLGLAPAALEQALKSRQRIAKEADGILRGALRSASDAIQEIDHEAREAGINITEIAWDQLSSATDVEKWCIDNNVGTGEIVGESLPDDVAEVLAAAARDLRAAFAGWREAVVEGMDNHCLEALLKLRNALGERHDHTALDTCPVCGSARSDWWESFQRRADTWAVNERAWRNLEVAVDRQGQQLVDLYQAVIEQAPEDPVLSAQAQLLRQLLPNHEQRQRSTYLQSSESKNRLERLAQVAEEPKTRALVDSAVRTAGRRGRWRNARRIALAEYLDLDVETKRSAEELPTVRRAVALWNPILRDLRDERTDILQSRVGGIINDLLAEQNIELDSFSLPKTEKNFEMLLARNATDPDTESAGHKEQLKLAHLSAGQRNILLLSPMVAAPEEGPFAFRVFDDPVHALDEVRVDRLAHNLVTRMPSMQVLVATHDGRLAEHLTIPAGGVVNTYDVNLLDGHVTASPVERAWTQLLRMAAETRGDLQVAAREARGQADTEAPPVQHCAVEVRTLLRMALDACLEYALRRRAWRAQQSYAREADPPERSVTEYIAAIDGARTLRARRDLLLSSDLPEEIDRSVERSREALDQVDDCLKVWNEAAHDVRNGEVEDSQEVDVATLNGEIDKCKMACRHLSGIWR</sequence>
<accession>A0ABS4YP14</accession>
<keyword evidence="1" id="KW-0742">SOS response</keyword>
<keyword evidence="4" id="KW-1185">Reference proteome</keyword>
<keyword evidence="1" id="KW-0227">DNA damage</keyword>
<organism evidence="3 4">
    <name type="scientific">Brachybacterium fresconis</name>
    <dbReference type="NCBI Taxonomy" id="173363"/>
    <lineage>
        <taxon>Bacteria</taxon>
        <taxon>Bacillati</taxon>
        <taxon>Actinomycetota</taxon>
        <taxon>Actinomycetes</taxon>
        <taxon>Micrococcales</taxon>
        <taxon>Dermabacteraceae</taxon>
        <taxon>Brachybacterium</taxon>
    </lineage>
</organism>
<comment type="caution">
    <text evidence="3">The sequence shown here is derived from an EMBL/GenBank/DDBJ whole genome shotgun (WGS) entry which is preliminary data.</text>
</comment>
<dbReference type="Gene3D" id="3.40.50.300">
    <property type="entry name" value="P-loop containing nucleotide triphosphate hydrolases"/>
    <property type="match status" value="2"/>
</dbReference>
<evidence type="ECO:0000256" key="1">
    <source>
        <dbReference type="ARBA" id="ARBA00023236"/>
    </source>
</evidence>
<dbReference type="GO" id="GO:0005524">
    <property type="term" value="F:ATP binding"/>
    <property type="evidence" value="ECO:0007669"/>
    <property type="project" value="UniProtKB-KW"/>
</dbReference>
<dbReference type="Proteomes" id="UP000698222">
    <property type="component" value="Unassembled WGS sequence"/>
</dbReference>
<protein>
    <submittedName>
        <fullName evidence="3">Energy-coupling factor transporter ATP-binding protein EcfA2</fullName>
    </submittedName>
</protein>
<evidence type="ECO:0000259" key="2">
    <source>
        <dbReference type="Pfam" id="PF13476"/>
    </source>
</evidence>
<dbReference type="InterPro" id="IPR027417">
    <property type="entry name" value="P-loop_NTPase"/>
</dbReference>
<dbReference type="PANTHER" id="PTHR32182:SF22">
    <property type="entry name" value="ATP-DEPENDENT ENDONUCLEASE, OLD FAMILY-RELATED"/>
    <property type="match status" value="1"/>
</dbReference>
<proteinExistence type="predicted"/>
<keyword evidence="3" id="KW-0067">ATP-binding</keyword>